<evidence type="ECO:0000256" key="4">
    <source>
        <dbReference type="PIRSR" id="PIRSR000137-2"/>
    </source>
</evidence>
<evidence type="ECO:0000256" key="3">
    <source>
        <dbReference type="PIRSR" id="PIRSR000137-1"/>
    </source>
</evidence>
<keyword evidence="6" id="KW-0732">Signal</keyword>
<evidence type="ECO:0000256" key="1">
    <source>
        <dbReference type="ARBA" id="ARBA00010790"/>
    </source>
</evidence>
<dbReference type="Gene3D" id="3.50.50.60">
    <property type="entry name" value="FAD/NAD(P)-binding domain"/>
    <property type="match status" value="1"/>
</dbReference>
<dbReference type="GeneID" id="6188596"/>
<dbReference type="GO" id="GO:0050660">
    <property type="term" value="F:flavin adenine dinucleotide binding"/>
    <property type="evidence" value="ECO:0007669"/>
    <property type="project" value="InterPro"/>
</dbReference>
<accession>B2AFP4</accession>
<evidence type="ECO:0000256" key="6">
    <source>
        <dbReference type="SAM" id="SignalP"/>
    </source>
</evidence>
<feature type="active site" description="Proton donor" evidence="3">
    <location>
        <position position="593"/>
    </location>
</feature>
<dbReference type="VEuPathDB" id="FungiDB:PODANS_5_12190"/>
<name>B2AFP4_PODAN</name>
<feature type="signal peptide" evidence="6">
    <location>
        <begin position="1"/>
        <end position="15"/>
    </location>
</feature>
<dbReference type="PIRSF" id="PIRSF000137">
    <property type="entry name" value="Alcohol_oxidase"/>
    <property type="match status" value="1"/>
</dbReference>
<evidence type="ECO:0000256" key="2">
    <source>
        <dbReference type="ARBA" id="ARBA00023180"/>
    </source>
</evidence>
<dbReference type="AlphaFoldDB" id="B2AFP4"/>
<dbReference type="GO" id="GO:0016614">
    <property type="term" value="F:oxidoreductase activity, acting on CH-OH group of donors"/>
    <property type="evidence" value="ECO:0007669"/>
    <property type="project" value="InterPro"/>
</dbReference>
<dbReference type="Pfam" id="PF05199">
    <property type="entry name" value="GMC_oxred_C"/>
    <property type="match status" value="1"/>
</dbReference>
<dbReference type="RefSeq" id="XP_001904483.1">
    <property type="nucleotide sequence ID" value="XM_001904448.1"/>
</dbReference>
<keyword evidence="2" id="KW-0325">Glycoprotein</keyword>
<dbReference type="Gene3D" id="3.30.560.10">
    <property type="entry name" value="Glucose Oxidase, domain 3"/>
    <property type="match status" value="1"/>
</dbReference>
<dbReference type="InterPro" id="IPR036188">
    <property type="entry name" value="FAD/NAD-bd_sf"/>
</dbReference>
<reference evidence="9" key="2">
    <citation type="submission" date="2008-07" db="EMBL/GenBank/DDBJ databases">
        <authorList>
            <person name="Genoscope - CEA"/>
        </authorList>
    </citation>
    <scope>NUCLEOTIDE SEQUENCE</scope>
    <source>
        <strain evidence="9">S mat+</strain>
    </source>
</reference>
<dbReference type="InterPro" id="IPR000172">
    <property type="entry name" value="GMC_OxRdtase_N"/>
</dbReference>
<feature type="binding site" evidence="4">
    <location>
        <begin position="638"/>
        <end position="639"/>
    </location>
    <ligand>
        <name>FAD</name>
        <dbReference type="ChEBI" id="CHEBI:57692"/>
    </ligand>
</feature>
<organism evidence="9">
    <name type="scientific">Podospora anserina (strain S / ATCC MYA-4624 / DSM 980 / FGSC 10383)</name>
    <name type="common">Pleurage anserina</name>
    <dbReference type="NCBI Taxonomy" id="515849"/>
    <lineage>
        <taxon>Eukaryota</taxon>
        <taxon>Fungi</taxon>
        <taxon>Dikarya</taxon>
        <taxon>Ascomycota</taxon>
        <taxon>Pezizomycotina</taxon>
        <taxon>Sordariomycetes</taxon>
        <taxon>Sordariomycetidae</taxon>
        <taxon>Sordariales</taxon>
        <taxon>Podosporaceae</taxon>
        <taxon>Podospora</taxon>
        <taxon>Podospora anserina</taxon>
    </lineage>
</organism>
<feature type="chain" id="PRO_5012203770" evidence="6">
    <location>
        <begin position="16"/>
        <end position="656"/>
    </location>
</feature>
<evidence type="ECO:0000259" key="7">
    <source>
        <dbReference type="PROSITE" id="PS00623"/>
    </source>
</evidence>
<dbReference type="SUPFAM" id="SSF51905">
    <property type="entry name" value="FAD/NAD(P)-binding domain"/>
    <property type="match status" value="1"/>
</dbReference>
<dbReference type="InterPro" id="IPR012132">
    <property type="entry name" value="GMC_OxRdtase"/>
</dbReference>
<dbReference type="Pfam" id="PF00732">
    <property type="entry name" value="GMC_oxred_N"/>
    <property type="match status" value="1"/>
</dbReference>
<comment type="similarity">
    <text evidence="1 5">Belongs to the GMC oxidoreductase family.</text>
</comment>
<feature type="active site" description="Proton acceptor" evidence="3">
    <location>
        <position position="637"/>
    </location>
</feature>
<dbReference type="InterPro" id="IPR007867">
    <property type="entry name" value="GMC_OxRtase_C"/>
</dbReference>
<evidence type="ECO:0000313" key="9">
    <source>
        <dbReference type="EMBL" id="CAP62265.1"/>
    </source>
</evidence>
<dbReference type="EMBL" id="CU633461">
    <property type="protein sequence ID" value="CAP62265.1"/>
    <property type="molecule type" value="Genomic_DNA"/>
</dbReference>
<sequence length="656" mass="70512">MLLSWLSFTAAVASAARIPPRQSQQPNHVLEDFVNRLRNLIPDSLGGLTPVLGTSTEYEYVVVGAGTAGTTLAVRLAQSGARVALVEAGEICCPSVAGLAELTSHIQGSYYDLTNPIISSTPGLDVLLIGSDPLNSNPLVDWNFVAKNQPGTNFRDIHFARGKCVGGSSALNFMIYQRPTVQSMQLWADSVNDSSYTFSNTLPYFQKSVQFTPPNMNKRFANSTPGYNAAAFPATSNNPLHVSFANYAQSFSTWLKAGFATIGIGETPDFNSGSLMGAQYCTSTIRPVDQTRSSSASSFLKTALVNNLFNLKVYTATRAEKILFNSNKKATGVRVKTGLVSYTLSASKEVIISAGAFHSPQLLMVSGIGSADQLQAHNIPILSNLPGVGQNMWDHPTFGPSYPVDLITLTKEARDPIYLAEQLVQYTTNQSGTLTNPVADFLAWEKIPPPLRQTQFSPSTQAKLAQFPPDWPEVEYISGAGFVGDFSNFLLVQPSDGRQYATILNVLNTPLSRGNVTITSASTADLPVINPAWLTDRADQELAVAAYKRARQAFTSSGLAPIVAGEEAYPGPGVQSDGEILEAIRNSLMTLWHPACTCKMGREGDPMAVLDSKARVRGVSGLRVVDASSFPILPPGHPQSTVYMLAEKIADDILQG</sequence>
<dbReference type="OrthoDB" id="269227at2759"/>
<keyword evidence="4 5" id="KW-0274">FAD</keyword>
<protein>
    <submittedName>
        <fullName evidence="9">Podospora anserina S mat+ genomic DNA chromosome 5, supercontig 7</fullName>
    </submittedName>
</protein>
<dbReference type="PROSITE" id="PS00624">
    <property type="entry name" value="GMC_OXRED_2"/>
    <property type="match status" value="1"/>
</dbReference>
<dbReference type="PANTHER" id="PTHR11552">
    <property type="entry name" value="GLUCOSE-METHANOL-CHOLINE GMC OXIDOREDUCTASE"/>
    <property type="match status" value="1"/>
</dbReference>
<reference evidence="9" key="1">
    <citation type="journal article" date="2008" name="Genome Biol.">
        <title>The genome sequence of the model ascomycete fungus Podospora anserina.</title>
        <authorList>
            <person name="Espagne E."/>
            <person name="Lespinet O."/>
            <person name="Malagnac F."/>
            <person name="Da Silva C."/>
            <person name="Jaillon O."/>
            <person name="Porcel B.M."/>
            <person name="Couloux A."/>
            <person name="Aury J.-M."/>
            <person name="Segurens B."/>
            <person name="Poulain J."/>
            <person name="Anthouard V."/>
            <person name="Grossetete S."/>
            <person name="Khalili H."/>
            <person name="Coppin E."/>
            <person name="Dequard-Chablat M."/>
            <person name="Picard M."/>
            <person name="Contamine V."/>
            <person name="Arnaise S."/>
            <person name="Bourdais A."/>
            <person name="Berteaux-Lecellier V."/>
            <person name="Gautheret D."/>
            <person name="de Vries R.P."/>
            <person name="Battaglia E."/>
            <person name="Coutinho P.M."/>
            <person name="Danchin E.G.J."/>
            <person name="Henrissat B."/>
            <person name="El Khoury R."/>
            <person name="Sainsard-Chanet A."/>
            <person name="Boivin A."/>
            <person name="Pinan-Lucarre B."/>
            <person name="Sellem C.H."/>
            <person name="Debuchy R."/>
            <person name="Wincker P."/>
            <person name="Weissenbach J."/>
            <person name="Silar P."/>
        </authorList>
    </citation>
    <scope>NUCLEOTIDE SEQUENCE [LARGE SCALE GENOMIC DNA]</scope>
    <source>
        <strain evidence="9">S mat+</strain>
    </source>
</reference>
<evidence type="ECO:0000259" key="8">
    <source>
        <dbReference type="PROSITE" id="PS00624"/>
    </source>
</evidence>
<proteinExistence type="inferred from homology"/>
<keyword evidence="5" id="KW-0285">Flavoprotein</keyword>
<feature type="binding site" evidence="4">
    <location>
        <begin position="592"/>
        <end position="593"/>
    </location>
    <ligand>
        <name>FAD</name>
        <dbReference type="ChEBI" id="CHEBI:57692"/>
    </ligand>
</feature>
<dbReference type="GO" id="GO:0044550">
    <property type="term" value="P:secondary metabolite biosynthetic process"/>
    <property type="evidence" value="ECO:0007669"/>
    <property type="project" value="TreeGrafter"/>
</dbReference>
<feature type="domain" description="Glucose-methanol-choline oxidoreductase N-terminal" evidence="7">
    <location>
        <begin position="162"/>
        <end position="185"/>
    </location>
</feature>
<dbReference type="KEGG" id="pan:PODANSg1505"/>
<feature type="domain" description="Glucose-methanol-choline oxidoreductase N-terminal" evidence="8">
    <location>
        <begin position="355"/>
        <end position="369"/>
    </location>
</feature>
<dbReference type="PROSITE" id="PS00623">
    <property type="entry name" value="GMC_OXRED_1"/>
    <property type="match status" value="1"/>
</dbReference>
<gene>
    <name evidence="9" type="ORF">PODANS_5_12190</name>
</gene>
<evidence type="ECO:0000256" key="5">
    <source>
        <dbReference type="RuleBase" id="RU003968"/>
    </source>
</evidence>
<dbReference type="HOGENOM" id="CLU_002865_6_3_1"/>
<comment type="cofactor">
    <cofactor evidence="4">
        <name>FAD</name>
        <dbReference type="ChEBI" id="CHEBI:57692"/>
    </cofactor>
</comment>
<dbReference type="SUPFAM" id="SSF54373">
    <property type="entry name" value="FAD-linked reductases, C-terminal domain"/>
    <property type="match status" value="1"/>
</dbReference>
<dbReference type="PANTHER" id="PTHR11552:SF138">
    <property type="entry name" value="DEHYDROGENASE PKFF-RELATED"/>
    <property type="match status" value="1"/>
</dbReference>